<evidence type="ECO:0000256" key="1">
    <source>
        <dbReference type="SAM" id="Phobius"/>
    </source>
</evidence>
<feature type="transmembrane region" description="Helical" evidence="1">
    <location>
        <begin position="451"/>
        <end position="471"/>
    </location>
</feature>
<gene>
    <name evidence="2" type="ORF">TeGR_g4855</name>
</gene>
<evidence type="ECO:0000313" key="2">
    <source>
        <dbReference type="EMBL" id="GMI26632.1"/>
    </source>
</evidence>
<keyword evidence="3" id="KW-1185">Reference proteome</keyword>
<keyword evidence="1" id="KW-0472">Membrane</keyword>
<dbReference type="Proteomes" id="UP001165060">
    <property type="component" value="Unassembled WGS sequence"/>
</dbReference>
<reference evidence="2 3" key="1">
    <citation type="journal article" date="2023" name="Commun. Biol.">
        <title>Genome analysis of Parmales, the sister group of diatoms, reveals the evolutionary specialization of diatoms from phago-mixotrophs to photoautotrophs.</title>
        <authorList>
            <person name="Ban H."/>
            <person name="Sato S."/>
            <person name="Yoshikawa S."/>
            <person name="Yamada K."/>
            <person name="Nakamura Y."/>
            <person name="Ichinomiya M."/>
            <person name="Sato N."/>
            <person name="Blanc-Mathieu R."/>
            <person name="Endo H."/>
            <person name="Kuwata A."/>
            <person name="Ogata H."/>
        </authorList>
    </citation>
    <scope>NUCLEOTIDE SEQUENCE [LARGE SCALE GENOMIC DNA]</scope>
</reference>
<keyword evidence="1" id="KW-0812">Transmembrane</keyword>
<name>A0ABQ6MIQ9_9STRA</name>
<protein>
    <recommendedName>
        <fullName evidence="4">EF-hand domain-containing protein</fullName>
    </recommendedName>
</protein>
<organism evidence="2 3">
    <name type="scientific">Tetraparma gracilis</name>
    <dbReference type="NCBI Taxonomy" id="2962635"/>
    <lineage>
        <taxon>Eukaryota</taxon>
        <taxon>Sar</taxon>
        <taxon>Stramenopiles</taxon>
        <taxon>Ochrophyta</taxon>
        <taxon>Bolidophyceae</taxon>
        <taxon>Parmales</taxon>
        <taxon>Triparmaceae</taxon>
        <taxon>Tetraparma</taxon>
    </lineage>
</organism>
<feature type="transmembrane region" description="Helical" evidence="1">
    <location>
        <begin position="425"/>
        <end position="445"/>
    </location>
</feature>
<accession>A0ABQ6MIQ9</accession>
<keyword evidence="1" id="KW-1133">Transmembrane helix</keyword>
<evidence type="ECO:0000313" key="3">
    <source>
        <dbReference type="Proteomes" id="UP001165060"/>
    </source>
</evidence>
<comment type="caution">
    <text evidence="2">The sequence shown here is derived from an EMBL/GenBank/DDBJ whole genome shotgun (WGS) entry which is preliminary data.</text>
</comment>
<evidence type="ECO:0008006" key="4">
    <source>
        <dbReference type="Google" id="ProtNLM"/>
    </source>
</evidence>
<sequence length="575" mass="63418">MLDRGGKGYLYKQDILDAFYACGLEPTPTELLRVLDLVGDERTAASLGLALSLGGTMESAEHMIRFYHMHGYQTRPDAFRHLISREYFFRRFLAYSVPLWSEFDTKNHLPNYTPYEQSLYKPIQSLSHLWTVYNTMLFVCWALYFSGATITTSSSELLALTLISWGLNTSQIAREAVIVAKERLELSHSIYRWMFSLRYSSFTLQRGEQITGVACLDFFTRVGARATSKTDAESFMLYSAQVTPVAHFNALAEKGRGGRRRSSIGEELAEITALHGEELGDLAFAHSKRKYNLWSLDMGKFVPFFVACGCAALPSAVGVLKGDRGATDADIAAGVMNGLNLFFSAFYTGQVVVKGALTETKLAIAWSQLVVGAIADGSERTSAANEEFGFRLRLNSRSAVENYEVLYRAVSASCKLALTYHTQALQYMSVVGIASVVVAFLSSVLDVEVDVWNIEVFLTGLIMLFVTAKVLTGIVKCDNLLHKAVVKMLQHQVRLNRVEIARDAKGLLGSEKVAEMKAANELIAALSESIDSFYAHQKLFGVVAMKQENLAKAGAGLGAALFTTALRQALNSRSE</sequence>
<proteinExistence type="predicted"/>
<dbReference type="EMBL" id="BRYB01001475">
    <property type="protein sequence ID" value="GMI26632.1"/>
    <property type="molecule type" value="Genomic_DNA"/>
</dbReference>